<sequence>MDCIVLYGNTYGCEASWGVVATSGALGFDVEGRLDCGQPGNTQTHTQVLARMLPSEGFFYHSSLQHFFSYS</sequence>
<reference evidence="1 2" key="1">
    <citation type="journal article" date="2023" name="Mol. Biol. Evol.">
        <title>Genomics of Secondarily Temperate Adaptation in the Only Non-Antarctic Icefish.</title>
        <authorList>
            <person name="Rivera-Colon A.G."/>
            <person name="Rayamajhi N."/>
            <person name="Minhas B.F."/>
            <person name="Madrigal G."/>
            <person name="Bilyk K.T."/>
            <person name="Yoon V."/>
            <person name="Hune M."/>
            <person name="Gregory S."/>
            <person name="Cheng C.H.C."/>
            <person name="Catchen J.M."/>
        </authorList>
    </citation>
    <scope>NUCLEOTIDE SEQUENCE [LARGE SCALE GENOMIC DNA]</scope>
    <source>
        <strain evidence="1">JC2023a</strain>
    </source>
</reference>
<evidence type="ECO:0000313" key="2">
    <source>
        <dbReference type="Proteomes" id="UP001335648"/>
    </source>
</evidence>
<name>A0AAN8D6E3_9TELE</name>
<evidence type="ECO:0000313" key="1">
    <source>
        <dbReference type="EMBL" id="KAK5916157.1"/>
    </source>
</evidence>
<dbReference type="AlphaFoldDB" id="A0AAN8D6E3"/>
<accession>A0AAN8D6E3</accession>
<dbReference type="EMBL" id="JAULUE010002046">
    <property type="protein sequence ID" value="KAK5916157.1"/>
    <property type="molecule type" value="Genomic_DNA"/>
</dbReference>
<comment type="caution">
    <text evidence="1">The sequence shown here is derived from an EMBL/GenBank/DDBJ whole genome shotgun (WGS) entry which is preliminary data.</text>
</comment>
<keyword evidence="2" id="KW-1185">Reference proteome</keyword>
<protein>
    <submittedName>
        <fullName evidence="1">Uncharacterized protein</fullName>
    </submittedName>
</protein>
<organism evidence="1 2">
    <name type="scientific">Champsocephalus esox</name>
    <name type="common">pike icefish</name>
    <dbReference type="NCBI Taxonomy" id="159716"/>
    <lineage>
        <taxon>Eukaryota</taxon>
        <taxon>Metazoa</taxon>
        <taxon>Chordata</taxon>
        <taxon>Craniata</taxon>
        <taxon>Vertebrata</taxon>
        <taxon>Euteleostomi</taxon>
        <taxon>Actinopterygii</taxon>
        <taxon>Neopterygii</taxon>
        <taxon>Teleostei</taxon>
        <taxon>Neoteleostei</taxon>
        <taxon>Acanthomorphata</taxon>
        <taxon>Eupercaria</taxon>
        <taxon>Perciformes</taxon>
        <taxon>Notothenioidei</taxon>
        <taxon>Channichthyidae</taxon>
        <taxon>Champsocephalus</taxon>
    </lineage>
</organism>
<proteinExistence type="predicted"/>
<gene>
    <name evidence="1" type="ORF">CesoFtcFv8_001681</name>
</gene>
<dbReference type="Proteomes" id="UP001335648">
    <property type="component" value="Unassembled WGS sequence"/>
</dbReference>